<keyword evidence="2 5" id="KW-0479">Metal-binding</keyword>
<dbReference type="OrthoDB" id="407010at2759"/>
<dbReference type="InterPro" id="IPR004294">
    <property type="entry name" value="Carotenoid_Oase"/>
</dbReference>
<feature type="binding site" evidence="5">
    <location>
        <position position="465"/>
    </location>
    <ligand>
        <name>Fe cation</name>
        <dbReference type="ChEBI" id="CHEBI:24875"/>
        <note>catalytic</note>
    </ligand>
</feature>
<protein>
    <submittedName>
        <fullName evidence="7">Retinal pigment epithelial membrane protein-domain-containing protein</fullName>
    </submittedName>
</protein>
<dbReference type="Proteomes" id="UP000242180">
    <property type="component" value="Unassembled WGS sequence"/>
</dbReference>
<evidence type="ECO:0000313" key="7">
    <source>
        <dbReference type="EMBL" id="ORY97549.1"/>
    </source>
</evidence>
<dbReference type="Pfam" id="PF03055">
    <property type="entry name" value="RPE65"/>
    <property type="match status" value="1"/>
</dbReference>
<reference evidence="7 8" key="1">
    <citation type="submission" date="2016-07" db="EMBL/GenBank/DDBJ databases">
        <title>Pervasive Adenine N6-methylation of Active Genes in Fungi.</title>
        <authorList>
            <consortium name="DOE Joint Genome Institute"/>
            <person name="Mondo S.J."/>
            <person name="Dannebaum R.O."/>
            <person name="Kuo R.C."/>
            <person name="Labutti K."/>
            <person name="Haridas S."/>
            <person name="Kuo A."/>
            <person name="Salamov A."/>
            <person name="Ahrendt S.R."/>
            <person name="Lipzen A."/>
            <person name="Sullivan W."/>
            <person name="Andreopoulos W.B."/>
            <person name="Clum A."/>
            <person name="Lindquist E."/>
            <person name="Daum C."/>
            <person name="Ramamoorthy G.K."/>
            <person name="Gryganskyi A."/>
            <person name="Culley D."/>
            <person name="Magnuson J.K."/>
            <person name="James T.Y."/>
            <person name="O'Malley M.A."/>
            <person name="Stajich J.E."/>
            <person name="Spatafora J.W."/>
            <person name="Visel A."/>
            <person name="Grigoriev I.V."/>
        </authorList>
    </citation>
    <scope>NUCLEOTIDE SEQUENCE [LARGE SCALE GENOMIC DNA]</scope>
    <source>
        <strain evidence="7 8">NRRL 2496</strain>
    </source>
</reference>
<evidence type="ECO:0000256" key="2">
    <source>
        <dbReference type="ARBA" id="ARBA00022723"/>
    </source>
</evidence>
<evidence type="ECO:0000256" key="1">
    <source>
        <dbReference type="ARBA" id="ARBA00006787"/>
    </source>
</evidence>
<dbReference type="GO" id="GO:0010436">
    <property type="term" value="F:carotenoid dioxygenase activity"/>
    <property type="evidence" value="ECO:0007669"/>
    <property type="project" value="TreeGrafter"/>
</dbReference>
<organism evidence="7 8">
    <name type="scientific">Syncephalastrum racemosum</name>
    <name type="common">Filamentous fungus</name>
    <dbReference type="NCBI Taxonomy" id="13706"/>
    <lineage>
        <taxon>Eukaryota</taxon>
        <taxon>Fungi</taxon>
        <taxon>Fungi incertae sedis</taxon>
        <taxon>Mucoromycota</taxon>
        <taxon>Mucoromycotina</taxon>
        <taxon>Mucoromycetes</taxon>
        <taxon>Mucorales</taxon>
        <taxon>Syncephalastraceae</taxon>
        <taxon>Syncephalastrum</taxon>
    </lineage>
</organism>
<evidence type="ECO:0000256" key="3">
    <source>
        <dbReference type="ARBA" id="ARBA00023002"/>
    </source>
</evidence>
<dbReference type="OMA" id="SVHMDLH"/>
<dbReference type="PANTHER" id="PTHR10543">
    <property type="entry name" value="BETA-CAROTENE DIOXYGENASE"/>
    <property type="match status" value="1"/>
</dbReference>
<feature type="compositionally biased region" description="Basic and acidic residues" evidence="6">
    <location>
        <begin position="1"/>
        <end position="26"/>
    </location>
</feature>
<name>A0A1X2HF57_SYNRA</name>
<dbReference type="STRING" id="13706.A0A1X2HF57"/>
<keyword evidence="8" id="KW-1185">Reference proteome</keyword>
<comment type="similarity">
    <text evidence="1">Belongs to the carotenoid oxygenase family.</text>
</comment>
<sequence>MSDKLDESAVLVGEEHPLNPHHEGQDGAKPTSNPLEDDFDTKQTMEPDETSSEPLKEPITLKDQESKADISEDKEEDKEDEEYAEPADPLQSSRLDVSAYSNVNDDAWAQQQQENSLLDDEGLPNVTGSASPSIANTPVNERTVELDSDTSHVKGFRNAGDSSEIMDLQVSGQLPEWLIGEHYTIGPGTYDVRYMRKIEIDGHLQSATCTFSFGHWFDGLPLANRFDLNGKRNTITYRNRLTCRRLIEKVRDHHGYAPRHPAGLFKTDSNQTMLVKFIKSQPKTNKADGEPCGARILAGIPGIDGRLFAQNFANHIQELDPFDLKPTRVLCWDEVNPAFRGYSSCPNGQFDPRTGEYINFTMEIGYQSTRYHFFSISDRDPKGTVIASVTAPTGYVHSFSLTPRYIVLVIFPLLANSGAVKFAWNESIMDSFAFYPSEPTLFYVISREKGQHIVTYRSDPCFAFHHVNAFEDDNDSINVDIITYRDETIANQLTTENLRNPASMQPPRLAPSEVRRYVLSCIDEESISFMTKNTLMPSTSGVTSRISSMWSYLRGSSNASSDVERSETNSTQVSGWYASLPVASYRAIVQPSLELPQVNPLYKMQKYQYMYGLGFSAANSIADGKIWDSIVKTDMERKSVVASWHEENCYPSEAVFIPRPAEGDLELKEDDGVLVSVVLDSARAMSFLLILDASTMEVLAKADLGMIVPISFGRGSYRLRS</sequence>
<proteinExistence type="inferred from homology"/>
<dbReference type="InParanoid" id="A0A1X2HF57"/>
<evidence type="ECO:0000313" key="8">
    <source>
        <dbReference type="Proteomes" id="UP000242180"/>
    </source>
</evidence>
<dbReference type="EMBL" id="MCGN01000004">
    <property type="protein sequence ID" value="ORY97549.1"/>
    <property type="molecule type" value="Genomic_DNA"/>
</dbReference>
<feature type="binding site" evidence="5">
    <location>
        <position position="397"/>
    </location>
    <ligand>
        <name>Fe cation</name>
        <dbReference type="ChEBI" id="CHEBI:24875"/>
        <note>catalytic</note>
    </ligand>
</feature>
<dbReference type="AlphaFoldDB" id="A0A1X2HF57"/>
<dbReference type="GO" id="GO:0046872">
    <property type="term" value="F:metal ion binding"/>
    <property type="evidence" value="ECO:0007669"/>
    <property type="project" value="UniProtKB-KW"/>
</dbReference>
<evidence type="ECO:0000256" key="4">
    <source>
        <dbReference type="ARBA" id="ARBA00023004"/>
    </source>
</evidence>
<evidence type="ECO:0000256" key="5">
    <source>
        <dbReference type="PIRSR" id="PIRSR604294-1"/>
    </source>
</evidence>
<keyword evidence="3" id="KW-0560">Oxidoreductase</keyword>
<feature type="compositionally biased region" description="Acidic residues" evidence="6">
    <location>
        <begin position="72"/>
        <end position="85"/>
    </location>
</feature>
<accession>A0A1X2HF57</accession>
<feature type="region of interest" description="Disordered" evidence="6">
    <location>
        <begin position="1"/>
        <end position="94"/>
    </location>
</feature>
<comment type="cofactor">
    <cofactor evidence="5">
        <name>Fe(2+)</name>
        <dbReference type="ChEBI" id="CHEBI:29033"/>
    </cofactor>
    <text evidence="5">Binds 1 Fe(2+) ion per subunit.</text>
</comment>
<comment type="caution">
    <text evidence="7">The sequence shown here is derived from an EMBL/GenBank/DDBJ whole genome shotgun (WGS) entry which is preliminary data.</text>
</comment>
<feature type="compositionally biased region" description="Basic and acidic residues" evidence="6">
    <location>
        <begin position="54"/>
        <end position="71"/>
    </location>
</feature>
<dbReference type="GO" id="GO:0016121">
    <property type="term" value="P:carotene catabolic process"/>
    <property type="evidence" value="ECO:0007669"/>
    <property type="project" value="TreeGrafter"/>
</dbReference>
<keyword evidence="4 5" id="KW-0408">Iron</keyword>
<gene>
    <name evidence="7" type="ORF">BCR43DRAFT_472714</name>
</gene>
<evidence type="ECO:0000256" key="6">
    <source>
        <dbReference type="SAM" id="MobiDB-lite"/>
    </source>
</evidence>
<dbReference type="PANTHER" id="PTHR10543:SF24">
    <property type="entry name" value="CAROTENOID ISOMEROOXYGENASE"/>
    <property type="match status" value="1"/>
</dbReference>